<keyword evidence="1" id="KW-0808">Transferase</keyword>
<dbReference type="Pfam" id="PF00793">
    <property type="entry name" value="DAHP_synth_1"/>
    <property type="match status" value="1"/>
</dbReference>
<dbReference type="SUPFAM" id="SSF51569">
    <property type="entry name" value="Aldolase"/>
    <property type="match status" value="1"/>
</dbReference>
<gene>
    <name evidence="4" type="ORF">DFJ64_0209</name>
</gene>
<comment type="caution">
    <text evidence="4">The sequence shown here is derived from an EMBL/GenBank/DDBJ whole genome shotgun (WGS) entry which is preliminary data.</text>
</comment>
<proteinExistence type="predicted"/>
<reference evidence="4 5" key="1">
    <citation type="submission" date="2018-08" db="EMBL/GenBank/DDBJ databases">
        <title>Sequencing the genomes of 1000 actinobacteria strains.</title>
        <authorList>
            <person name="Klenk H.-P."/>
        </authorList>
    </citation>
    <scope>NUCLEOTIDE SEQUENCE [LARGE SCALE GENOMIC DNA]</scope>
    <source>
        <strain evidence="4 5">DSM 22891</strain>
    </source>
</reference>
<dbReference type="EMBL" id="QTUC01000001">
    <property type="protein sequence ID" value="REF34843.1"/>
    <property type="molecule type" value="Genomic_DNA"/>
</dbReference>
<dbReference type="PANTHER" id="PTHR43018:SF1">
    <property type="entry name" value="PROTEIN AROA(G)"/>
    <property type="match status" value="1"/>
</dbReference>
<evidence type="ECO:0000259" key="2">
    <source>
        <dbReference type="Pfam" id="PF00793"/>
    </source>
</evidence>
<evidence type="ECO:0000313" key="4">
    <source>
        <dbReference type="EMBL" id="REF34843.1"/>
    </source>
</evidence>
<dbReference type="AlphaFoldDB" id="A0A3D9V232"/>
<feature type="domain" description="DAHP synthetase I/KDSA" evidence="2">
    <location>
        <begin position="94"/>
        <end position="329"/>
    </location>
</feature>
<evidence type="ECO:0000259" key="3">
    <source>
        <dbReference type="Pfam" id="PF18152"/>
    </source>
</evidence>
<dbReference type="InterPro" id="IPR013785">
    <property type="entry name" value="Aldolase_TIM"/>
</dbReference>
<evidence type="ECO:0000313" key="5">
    <source>
        <dbReference type="Proteomes" id="UP000256485"/>
    </source>
</evidence>
<keyword evidence="5" id="KW-1185">Reference proteome</keyword>
<name>A0A3D9V232_THECX</name>
<dbReference type="OrthoDB" id="9802281at2"/>
<organism evidence="4 5">
    <name type="scientific">Thermasporomyces composti</name>
    <dbReference type="NCBI Taxonomy" id="696763"/>
    <lineage>
        <taxon>Bacteria</taxon>
        <taxon>Bacillati</taxon>
        <taxon>Actinomycetota</taxon>
        <taxon>Actinomycetes</taxon>
        <taxon>Propionibacteriales</taxon>
        <taxon>Nocardioidaceae</taxon>
        <taxon>Thermasporomyces</taxon>
    </lineage>
</organism>
<accession>A0A3D9V232</accession>
<dbReference type="GO" id="GO:0016740">
    <property type="term" value="F:transferase activity"/>
    <property type="evidence" value="ECO:0007669"/>
    <property type="project" value="UniProtKB-KW"/>
</dbReference>
<protein>
    <submittedName>
        <fullName evidence="4">3-deoxy-D-arabinoheptulosonate-7-phosphate synthase</fullName>
    </submittedName>
</protein>
<dbReference type="PANTHER" id="PTHR43018">
    <property type="entry name" value="PHOSPHO-2-DEHYDRO-3-DEOXYHEPTONATE ALDOLASE"/>
    <property type="match status" value="1"/>
</dbReference>
<dbReference type="Proteomes" id="UP000256485">
    <property type="component" value="Unassembled WGS sequence"/>
</dbReference>
<dbReference type="Pfam" id="PF18152">
    <property type="entry name" value="DAHP_snth_FXD"/>
    <property type="match status" value="1"/>
</dbReference>
<sequence length="345" mass="35904">MVVVMQPGATQHQVDAVVAHIEARGGAAFVSRGVRRTIVGVVGDTDICFELDLSRMPGVATVLRVTAPYKLVSAEASGERSVVHVGPPDRRAPIGPGTFTLIAGPPALVSGDQAVEAARLAAAAGASVLRGATYRPRLAPPSPPGMDESDLRTLAEIGRATGLPILVEVVDPADVETVAGYADMLHVGSVNMQNLPLLDQVGRCGRPVLLTRGTHATVEEWLLAAEYIAERGNLDIVLCEAGVRTFDPAVSRALDIGAVPRVQRLSHLPVIVDPSTGAHELVVPLARAAIAAGADGLLVDVHPDPDSVLVDGRCPVAGAVLRELASVLRHLPPLMGRALADARRS</sequence>
<dbReference type="Gene3D" id="3.30.70.1140">
    <property type="entry name" value="Phospho-2-dehydro-3-deoxyheptonate aldolase, domain 1"/>
    <property type="match status" value="1"/>
</dbReference>
<dbReference type="InterPro" id="IPR006218">
    <property type="entry name" value="DAHP1/KDSA"/>
</dbReference>
<dbReference type="InterPro" id="IPR052899">
    <property type="entry name" value="Class-I_DAHP_synthase"/>
</dbReference>
<dbReference type="Gene3D" id="3.20.20.70">
    <property type="entry name" value="Aldolase class I"/>
    <property type="match status" value="1"/>
</dbReference>
<dbReference type="InterPro" id="IPR041071">
    <property type="entry name" value="DAHP_snth_FXD"/>
</dbReference>
<evidence type="ECO:0000256" key="1">
    <source>
        <dbReference type="ARBA" id="ARBA00022679"/>
    </source>
</evidence>
<feature type="domain" description="DAHP synthase ferredoxin-like" evidence="3">
    <location>
        <begin position="1"/>
        <end position="66"/>
    </location>
</feature>